<protein>
    <submittedName>
        <fullName evidence="1">Uncharacterized protein</fullName>
    </submittedName>
</protein>
<gene>
    <name evidence="1" type="ORF">IPJ27_15190</name>
</gene>
<comment type="caution">
    <text evidence="1">The sequence shown here is derived from an EMBL/GenBank/DDBJ whole genome shotgun (WGS) entry which is preliminary data.</text>
</comment>
<evidence type="ECO:0000313" key="2">
    <source>
        <dbReference type="Proteomes" id="UP000697998"/>
    </source>
</evidence>
<reference evidence="1 2" key="1">
    <citation type="submission" date="2020-10" db="EMBL/GenBank/DDBJ databases">
        <title>Connecting structure to function with the recovery of over 1000 high-quality activated sludge metagenome-assembled genomes encoding full-length rRNA genes using long-read sequencing.</title>
        <authorList>
            <person name="Singleton C.M."/>
            <person name="Petriglieri F."/>
            <person name="Kristensen J.M."/>
            <person name="Kirkegaard R.H."/>
            <person name="Michaelsen T.Y."/>
            <person name="Andersen M.H."/>
            <person name="Karst S.M."/>
            <person name="Dueholm M.S."/>
            <person name="Nielsen P.H."/>
            <person name="Albertsen M."/>
        </authorList>
    </citation>
    <scope>NUCLEOTIDE SEQUENCE [LARGE SCALE GENOMIC DNA]</scope>
    <source>
        <strain evidence="1">EsbW_18-Q3-R4-48_BATAC.285</strain>
    </source>
</reference>
<dbReference type="AlphaFoldDB" id="A0A935UHY8"/>
<sequence length="75" mass="8255">MMAIFLNGLPAATPRRGVSHIIELLAAIRVTVFKLRRHSAICPLADRLHCRLAGCLFNSVSEARVSCLQHLFSPS</sequence>
<organism evidence="1 2">
    <name type="scientific">Candidatus Accumulibacter proximus</name>
    <dbReference type="NCBI Taxonomy" id="2954385"/>
    <lineage>
        <taxon>Bacteria</taxon>
        <taxon>Pseudomonadati</taxon>
        <taxon>Pseudomonadota</taxon>
        <taxon>Betaproteobacteria</taxon>
        <taxon>Candidatus Accumulibacter</taxon>
    </lineage>
</organism>
<evidence type="ECO:0000313" key="1">
    <source>
        <dbReference type="EMBL" id="MBK7675983.1"/>
    </source>
</evidence>
<accession>A0A935UHY8</accession>
<dbReference type="EMBL" id="JADJMH010000015">
    <property type="protein sequence ID" value="MBK7675983.1"/>
    <property type="molecule type" value="Genomic_DNA"/>
</dbReference>
<name>A0A935UHY8_9PROT</name>
<dbReference type="Proteomes" id="UP000697998">
    <property type="component" value="Unassembled WGS sequence"/>
</dbReference>
<proteinExistence type="predicted"/>